<dbReference type="Gene3D" id="3.10.490.10">
    <property type="entry name" value="Gamma-glutamyl cyclotransferase-like"/>
    <property type="match status" value="1"/>
</dbReference>
<evidence type="ECO:0000313" key="3">
    <source>
        <dbReference type="EMBL" id="KAK6516536.1"/>
    </source>
</evidence>
<comment type="similarity">
    <text evidence="1">Belongs to the gamma-glutamylcyclotransferase family.</text>
</comment>
<dbReference type="SUPFAM" id="SSF110857">
    <property type="entry name" value="Gamma-glutamyl cyclotransferase-like"/>
    <property type="match status" value="1"/>
</dbReference>
<proteinExistence type="inferred from homology"/>
<comment type="caution">
    <text evidence="3">The sequence shown here is derived from an EMBL/GenBank/DDBJ whole genome shotgun (WGS) entry which is preliminary data.</text>
</comment>
<dbReference type="PANTHER" id="PTHR31544">
    <property type="entry name" value="AIG2-LIKE PROTEIN D"/>
    <property type="match status" value="1"/>
</dbReference>
<dbReference type="InterPro" id="IPR036568">
    <property type="entry name" value="GGCT-like_sf"/>
</dbReference>
<dbReference type="EMBL" id="JAVHJM010000003">
    <property type="protein sequence ID" value="KAK6516536.1"/>
    <property type="molecule type" value="Genomic_DNA"/>
</dbReference>
<accession>A0AAN8NGT6</accession>
<dbReference type="Pfam" id="PF06094">
    <property type="entry name" value="GGACT"/>
    <property type="match status" value="1"/>
</dbReference>
<evidence type="ECO:0000259" key="2">
    <source>
        <dbReference type="Pfam" id="PF06094"/>
    </source>
</evidence>
<name>A0AAN8NGT6_9PEZI</name>
<evidence type="ECO:0000256" key="1">
    <source>
        <dbReference type="ARBA" id="ARBA00008861"/>
    </source>
</evidence>
<dbReference type="AlphaFoldDB" id="A0AAN8NGT6"/>
<dbReference type="InterPro" id="IPR009288">
    <property type="entry name" value="AIG2-like_dom"/>
</dbReference>
<dbReference type="PANTHER" id="PTHR31544:SF4">
    <property type="entry name" value="GAMMA-GLUTAMYLCYCLOTRANSFERASE-RELATED"/>
    <property type="match status" value="1"/>
</dbReference>
<organism evidence="3 4">
    <name type="scientific">Arthrobotrys conoides</name>
    <dbReference type="NCBI Taxonomy" id="74498"/>
    <lineage>
        <taxon>Eukaryota</taxon>
        <taxon>Fungi</taxon>
        <taxon>Dikarya</taxon>
        <taxon>Ascomycota</taxon>
        <taxon>Pezizomycotina</taxon>
        <taxon>Orbiliomycetes</taxon>
        <taxon>Orbiliales</taxon>
        <taxon>Orbiliaceae</taxon>
        <taxon>Arthrobotrys</taxon>
    </lineage>
</organism>
<keyword evidence="4" id="KW-1185">Reference proteome</keyword>
<evidence type="ECO:0000313" key="4">
    <source>
        <dbReference type="Proteomes" id="UP001307849"/>
    </source>
</evidence>
<dbReference type="Proteomes" id="UP001307849">
    <property type="component" value="Unassembled WGS sequence"/>
</dbReference>
<protein>
    <recommendedName>
        <fullName evidence="2">Gamma-glutamylcyclotransferase AIG2-like domain-containing protein</fullName>
    </recommendedName>
</protein>
<feature type="domain" description="Gamma-glutamylcyclotransferase AIG2-like" evidence="2">
    <location>
        <begin position="16"/>
        <end position="127"/>
    </location>
</feature>
<gene>
    <name evidence="3" type="ORF">TWF506_006443</name>
</gene>
<sequence>MDQATDSSTDFQPTLLFFYRTLRIPSVLKRILNLPEDPILTPAEITGYKIKLWGPYPALVKCEDSAAAEDSCSIAGSAYNVTTQAHLQRLNTYEGANYTLQTIVLHEISPETGEKVAKEGNIYVWNGLPHLLKDGVFNPAVFETK</sequence>
<dbReference type="InterPro" id="IPR045038">
    <property type="entry name" value="AIG2-like"/>
</dbReference>
<reference evidence="3 4" key="1">
    <citation type="submission" date="2019-10" db="EMBL/GenBank/DDBJ databases">
        <authorList>
            <person name="Palmer J.M."/>
        </authorList>
    </citation>
    <scope>NUCLEOTIDE SEQUENCE [LARGE SCALE GENOMIC DNA]</scope>
    <source>
        <strain evidence="3 4">TWF506</strain>
    </source>
</reference>